<evidence type="ECO:0000313" key="2">
    <source>
        <dbReference type="EMBL" id="CAH7668247.1"/>
    </source>
</evidence>
<dbReference type="EMBL" id="CALTRL010000450">
    <property type="protein sequence ID" value="CAH7668247.1"/>
    <property type="molecule type" value="Genomic_DNA"/>
</dbReference>
<gene>
    <name evidence="2" type="ORF">PPACK8108_LOCUS2723</name>
</gene>
<reference evidence="2" key="1">
    <citation type="submission" date="2022-06" db="EMBL/GenBank/DDBJ databases">
        <authorList>
            <consortium name="SYNGENTA / RWTH Aachen University"/>
        </authorList>
    </citation>
    <scope>NUCLEOTIDE SEQUENCE</scope>
</reference>
<name>A0AAV0AJQ5_PHAPC</name>
<dbReference type="Proteomes" id="UP001153365">
    <property type="component" value="Unassembled WGS sequence"/>
</dbReference>
<dbReference type="AlphaFoldDB" id="A0AAV0AJQ5"/>
<sequence length="100" mass="11350">MAHWSGSSSWMRSTTIPGVVLTGLGSTDQSFQKLNWRMHLRKLKGLQGAALCGKDLIDDHMMIDDDLKAEIGTLHEEPSQNSYLRRNKGKDEITDKYEEE</sequence>
<proteinExistence type="predicted"/>
<feature type="compositionally biased region" description="Basic and acidic residues" evidence="1">
    <location>
        <begin position="89"/>
        <end position="100"/>
    </location>
</feature>
<organism evidence="2 3">
    <name type="scientific">Phakopsora pachyrhizi</name>
    <name type="common">Asian soybean rust disease fungus</name>
    <dbReference type="NCBI Taxonomy" id="170000"/>
    <lineage>
        <taxon>Eukaryota</taxon>
        <taxon>Fungi</taxon>
        <taxon>Dikarya</taxon>
        <taxon>Basidiomycota</taxon>
        <taxon>Pucciniomycotina</taxon>
        <taxon>Pucciniomycetes</taxon>
        <taxon>Pucciniales</taxon>
        <taxon>Phakopsoraceae</taxon>
        <taxon>Phakopsora</taxon>
    </lineage>
</organism>
<protein>
    <submittedName>
        <fullName evidence="2">Uncharacterized protein</fullName>
    </submittedName>
</protein>
<evidence type="ECO:0000313" key="3">
    <source>
        <dbReference type="Proteomes" id="UP001153365"/>
    </source>
</evidence>
<keyword evidence="3" id="KW-1185">Reference proteome</keyword>
<evidence type="ECO:0000256" key="1">
    <source>
        <dbReference type="SAM" id="MobiDB-lite"/>
    </source>
</evidence>
<feature type="region of interest" description="Disordered" evidence="1">
    <location>
        <begin position="78"/>
        <end position="100"/>
    </location>
</feature>
<comment type="caution">
    <text evidence="2">The sequence shown here is derived from an EMBL/GenBank/DDBJ whole genome shotgun (WGS) entry which is preliminary data.</text>
</comment>
<accession>A0AAV0AJQ5</accession>